<feature type="transmembrane region" description="Helical" evidence="6">
    <location>
        <begin position="12"/>
        <end position="33"/>
    </location>
</feature>
<keyword evidence="6" id="KW-0812">Transmembrane</keyword>
<keyword evidence="2" id="KW-0964">Secreted</keyword>
<feature type="transmembrane region" description="Helical" evidence="6">
    <location>
        <begin position="2237"/>
        <end position="2256"/>
    </location>
</feature>
<dbReference type="InterPro" id="IPR031325">
    <property type="entry name" value="RHS_repeat"/>
</dbReference>
<dbReference type="InterPro" id="IPR006530">
    <property type="entry name" value="YD"/>
</dbReference>
<feature type="transmembrane region" description="Helical" evidence="6">
    <location>
        <begin position="1905"/>
        <end position="1923"/>
    </location>
</feature>
<sequence>MSQTERSSRISCRAAARLTAMLIGIMTFALAGAGPRAETSQPGAIAAQFSVDDFQGAARYSIPIRVPPATGAIAPSLSLEYSSAGGNGVVGHGWTIGGLDSITRCAASLAINGRKGGVGNDAGDRFCLGGQQLMATSDERPYGAPGDYRTEVESWTHIRSAGDCGGGPCAFHVRLKDGTKKWYGAVFDPARPPTGKLVDGAGKGQAFVIPAIADPGLASVVAEWFLVRVEDRFGNFATVTYGGEKTGTRYPVRVAYDRAGTAGDKARRIVTFTYRIDVAGQNRRIYRGGGVIDIDGILLESIGTALADRPIRRYSLAYQADPAGRAAHYLNRITECAYEIEARDWACLAPTQFRWALGDAGFSSATDYQLPGDLRRYAYFDDAGKYRALLGGTITWLWQKVAGGSGDRLVDFFRRPRAREEGDLIDIDGDGLLDYLPRECDGEACRISYGDGERFVTSGDLFRAQYKAVLGANPWTRKLLGVTVDVDGDGLVDYAEADCGTGQQAPCAWYRNMGRGRGLSPTRSGVLPGRLVRNVIETRRDLPVFANVITPVISARLIDLSGDGRADYLNVECDGDGVACGLYLQRDDGSFDDTPIAFRWGLQGMAPRDGVPSAIIADLNRDGLPDVAEVADCPQAGCGVYAGTGAGFASTPLFTLPGPLFDEHGDIALLADLNGDGNLDWARGHCPDESADCRVLYGTGRGFVDGSQAGQLPEGVFGETEADSPALVDINGDGRLDWVEEDCDIDRNCAVRYGTGLPGEAMFAEETDVRLPGSLLDTAETLSPLLGRNAWALGTYKVGDYLDVDGDGLNDYVNGVCDVAIEDESIPLGDTCDDVEERRAIYRSTLVQPAVVAFRDGLGKEIAVDYQPLSGGEEIHEFDPEDAAPDIVRAAMPLRVVGAWSVRYRDAGGRWRDYRTLRRYRGAKLDRNYGWLGFSEIVQWESETRAGWYRAFSQRYPYIGQTVKEGTLAAPLPVNATGCPEVAGCVAVPGGGTVAPRFFYLRDLTTLSYARLPSTQNPAVREGAVLASETTTNFGEQGRTLSRHLATYTYQANGMTASVARDRIGGPEGDETTRFTSYLNADRFNQGSDTPLQGILDYRTAEAVYPGLVPKPAGTPLRETRITYSFSGQQPKPPVFDVINVLEWQSGEGPSAVYLRTALNLDSWGNVVRVKDPRGLVTTTTYDSDYSAFPVARLFDLGDGRRYMRKDQVDPAHGRMVAEQGFNGEITRIVLDPFGDPADVWGPNLADPASWTTATMATPPGAPLVLLKSKHLKQEKDGRFYWSETQRLDGRVTETRRYIDPLGRVIAEWRMQPTTASDGIWRVEQTAYDGLQRKSGMSLPFAATLSGKPAKAPHWIDLNYDDAGRLETRVYPNGRIERITRQFAYEDGSEYVDLRRRRVNEAGTVEWLKVAEAVYDGFRRKVVERSLPASEPTRMTYDALGRLISRSDPQGGKTSFVYDGRDNVVRRDDATTGLTVEVYDGRGLRRASVRNGETLSFEYDPLGRVTRKSSDRGGGYVYSYDGANGFRYNAPIGRVTGVALPDGNKLTFAYDASGLVSLQRLTLAGDAGSDLFDTIFQRNAGGLVTAITYPDGKKLALSYYGNGARQAMTWDGQTRPVVSYSDYGLFEQAETVSFANGVTEKRPRDMLGRSGGVAVTGASGPIYTESIAFRDELDLPASIREVIAGVSGARTYALSYDGLGRLSGISGSNGGEQGSFAFNGAGAIVSETRGDTTLTYSYDTARPYLLTGRSDGLTLEYDANGNIATRSLGDATRHYVFDVENRMLSTESGGRTATYSYDHNGHRLTRTAPDGTRTIHVGPLYEVTILPDGRQQHTRYVIGDHGRLIAMTESGSGSRQSGAVPPGVRPPHQGPAALEARAALYDPLSMAALRLHATAAMAALATTPGFGPIAFGVFALAVLFWWIGVLRSDAALPGGGAYRHLRHAAPMAIVALVGATVPAPVHAAFSGGSGLPVVGSILHFHKDYLGNVRAVTNQDGALVATMSFDAYGRLESDAGTGGKDVFRPKWAGEEIDGDTGFVQFQARDYDPDIRRFVSPDPAWQSADPYLYALSDPVQFIDPDGRAALPEWTLSPLATGLVATVVGAVAGSLQTLAIGWSGGALGFFANVVGITAYYGLFFGLSFLVQDKVIKPRQPSFWTNAFVTSTLNTVMGAFFLDLATLISGGIPYYAGLEAIDFNNIVYLHNALGGAIGGFVGTLAAFATARLAGGWAGDSRARNAFVSGLGSAMFGLVFNLAAYPTAFAGGALTGYGSFDGIDWTVRMVRGFVAGFFIGRVTFFTPCMPRCAFLPSVQPTDQTPFLHFSSDDEPLDLGSSQRVSSRSLGIEIQPDYGTSNPNLGPYQLLDESSDLTVTLPGEMGLGGDDPKLSDSP</sequence>
<dbReference type="InterPro" id="IPR056823">
    <property type="entry name" value="TEN-like_YD-shell"/>
</dbReference>
<dbReference type="GO" id="GO:0005737">
    <property type="term" value="C:cytoplasm"/>
    <property type="evidence" value="ECO:0007669"/>
    <property type="project" value="InterPro"/>
</dbReference>
<dbReference type="InParanoid" id="A0A1Y5RBE2"/>
<dbReference type="EC" id="3.1.-.-" evidence="8"/>
<dbReference type="Gene3D" id="2.130.10.130">
    <property type="entry name" value="Integrin alpha, N-terminal"/>
    <property type="match status" value="1"/>
</dbReference>
<keyword evidence="9" id="KW-1185">Reference proteome</keyword>
<feature type="transmembrane region" description="Helical" evidence="6">
    <location>
        <begin position="2155"/>
        <end position="2180"/>
    </location>
</feature>
<evidence type="ECO:0000256" key="2">
    <source>
        <dbReference type="ARBA" id="ARBA00022525"/>
    </source>
</evidence>
<protein>
    <submittedName>
        <fullName evidence="8">tRNA3(Ser)-specific nuclease WapA</fullName>
        <ecNumber evidence="8">3.1.-.-</ecNumber>
    </submittedName>
</protein>
<dbReference type="GO" id="GO:0016787">
    <property type="term" value="F:hydrolase activity"/>
    <property type="evidence" value="ECO:0007669"/>
    <property type="project" value="UniProtKB-KW"/>
</dbReference>
<evidence type="ECO:0000313" key="9">
    <source>
        <dbReference type="Proteomes" id="UP000193200"/>
    </source>
</evidence>
<evidence type="ECO:0000256" key="5">
    <source>
        <dbReference type="SAM" id="MobiDB-lite"/>
    </source>
</evidence>
<feature type="transmembrane region" description="Helical" evidence="6">
    <location>
        <begin position="2276"/>
        <end position="2295"/>
    </location>
</feature>
<dbReference type="EMBL" id="FWFR01000001">
    <property type="protein sequence ID" value="SLN10766.1"/>
    <property type="molecule type" value="Genomic_DNA"/>
</dbReference>
<evidence type="ECO:0000256" key="6">
    <source>
        <dbReference type="SAM" id="Phobius"/>
    </source>
</evidence>
<proteinExistence type="predicted"/>
<reference evidence="8 9" key="1">
    <citation type="submission" date="2017-03" db="EMBL/GenBank/DDBJ databases">
        <authorList>
            <person name="Afonso C.L."/>
            <person name="Miller P.J."/>
            <person name="Scott M.A."/>
            <person name="Spackman E."/>
            <person name="Goraichik I."/>
            <person name="Dimitrov K.M."/>
            <person name="Suarez D.L."/>
            <person name="Swayne D.E."/>
        </authorList>
    </citation>
    <scope>NUCLEOTIDE SEQUENCE [LARGE SCALE GENOMIC DNA]</scope>
    <source>
        <strain evidence="8 9">CECT 7691</strain>
    </source>
</reference>
<feature type="transmembrane region" description="Helical" evidence="6">
    <location>
        <begin position="2200"/>
        <end position="2225"/>
    </location>
</feature>
<dbReference type="Pfam" id="PF03534">
    <property type="entry name" value="SpvB"/>
    <property type="match status" value="1"/>
</dbReference>
<dbReference type="Proteomes" id="UP000193200">
    <property type="component" value="Unassembled WGS sequence"/>
</dbReference>
<dbReference type="PANTHER" id="PTHR32305">
    <property type="match status" value="1"/>
</dbReference>
<organism evidence="8 9">
    <name type="scientific">Oceanibacterium hippocampi</name>
    <dbReference type="NCBI Taxonomy" id="745714"/>
    <lineage>
        <taxon>Bacteria</taxon>
        <taxon>Pseudomonadati</taxon>
        <taxon>Pseudomonadota</taxon>
        <taxon>Alphaproteobacteria</taxon>
        <taxon>Sneathiellales</taxon>
        <taxon>Sneathiellaceae</taxon>
        <taxon>Oceanibacterium</taxon>
    </lineage>
</organism>
<dbReference type="InterPro" id="IPR028994">
    <property type="entry name" value="Integrin_alpha_N"/>
</dbReference>
<dbReference type="SUPFAM" id="SSF69318">
    <property type="entry name" value="Integrin alpha N-terminal domain"/>
    <property type="match status" value="1"/>
</dbReference>
<dbReference type="PANTHER" id="PTHR32305:SF15">
    <property type="entry name" value="PROTEIN RHSA-RELATED"/>
    <property type="match status" value="1"/>
</dbReference>
<keyword evidence="4" id="KW-0843">Virulence</keyword>
<evidence type="ECO:0000256" key="1">
    <source>
        <dbReference type="ARBA" id="ARBA00004613"/>
    </source>
</evidence>
<keyword evidence="6" id="KW-1133">Transmembrane helix</keyword>
<feature type="domain" description="Teneurin-like YD-shell" evidence="7">
    <location>
        <begin position="1982"/>
        <end position="2059"/>
    </location>
</feature>
<keyword evidence="3" id="KW-0677">Repeat</keyword>
<dbReference type="Pfam" id="PF05593">
    <property type="entry name" value="RHS_repeat"/>
    <property type="match status" value="1"/>
</dbReference>
<feature type="transmembrane region" description="Helical" evidence="6">
    <location>
        <begin position="2092"/>
        <end position="2116"/>
    </location>
</feature>
<evidence type="ECO:0000256" key="4">
    <source>
        <dbReference type="ARBA" id="ARBA00023026"/>
    </source>
</evidence>
<accession>A0A1Y5RBE2</accession>
<evidence type="ECO:0000256" key="3">
    <source>
        <dbReference type="ARBA" id="ARBA00022737"/>
    </source>
</evidence>
<feature type="transmembrane region" description="Helical" evidence="6">
    <location>
        <begin position="2122"/>
        <end position="2143"/>
    </location>
</feature>
<feature type="region of interest" description="Disordered" evidence="5">
    <location>
        <begin position="2369"/>
        <end position="2388"/>
    </location>
</feature>
<dbReference type="NCBIfam" id="TIGR01643">
    <property type="entry name" value="YD_repeat_2x"/>
    <property type="match status" value="2"/>
</dbReference>
<gene>
    <name evidence="8" type="primary">wapA</name>
    <name evidence="8" type="ORF">OCH7691_00064</name>
</gene>
<evidence type="ECO:0000313" key="8">
    <source>
        <dbReference type="EMBL" id="SLN10766.1"/>
    </source>
</evidence>
<dbReference type="InterPro" id="IPR050708">
    <property type="entry name" value="T6SS_VgrG/RHS"/>
</dbReference>
<dbReference type="NCBIfam" id="TIGR03696">
    <property type="entry name" value="Rhs_assc_core"/>
    <property type="match status" value="1"/>
</dbReference>
<dbReference type="Gene3D" id="2.180.10.10">
    <property type="entry name" value="RHS repeat-associated core"/>
    <property type="match status" value="3"/>
</dbReference>
<evidence type="ECO:0000259" key="7">
    <source>
        <dbReference type="Pfam" id="PF25023"/>
    </source>
</evidence>
<dbReference type="InterPro" id="IPR022385">
    <property type="entry name" value="Rhs_assc_core"/>
</dbReference>
<keyword evidence="6" id="KW-0472">Membrane</keyword>
<comment type="subcellular location">
    <subcellularLocation>
        <location evidence="1">Secreted</location>
    </subcellularLocation>
</comment>
<dbReference type="Pfam" id="PF25023">
    <property type="entry name" value="TEN_YD-shell"/>
    <property type="match status" value="1"/>
</dbReference>
<keyword evidence="8" id="KW-0378">Hydrolase</keyword>
<dbReference type="GO" id="GO:0005576">
    <property type="term" value="C:extracellular region"/>
    <property type="evidence" value="ECO:0007669"/>
    <property type="project" value="UniProtKB-SubCell"/>
</dbReference>
<name>A0A1Y5RBE2_9PROT</name>
<dbReference type="InterPro" id="IPR003284">
    <property type="entry name" value="Sal_SpvB"/>
</dbReference>